<sequence length="92" mass="10491">MVEFKMRYIVAPEFKIVLVAIPRSAVNKSLLAVKEGKIWLSSTVILFMIYQVMHISKSKSSSEEATIWKIPPRINQKDASPERNLAHTPRPV</sequence>
<dbReference type="EMBL" id="CADEHS020000569">
    <property type="protein sequence ID" value="CAG9954340.1"/>
    <property type="molecule type" value="Genomic_DNA"/>
</dbReference>
<gene>
    <name evidence="1" type="ORF">CRV2_00016705</name>
</gene>
<evidence type="ECO:0000313" key="2">
    <source>
        <dbReference type="Proteomes" id="UP000836387"/>
    </source>
</evidence>
<name>A0ACA9ULS6_BIOOC</name>
<evidence type="ECO:0000313" key="1">
    <source>
        <dbReference type="EMBL" id="CAG9954340.1"/>
    </source>
</evidence>
<accession>A0ACA9ULS6</accession>
<reference evidence="1" key="2">
    <citation type="submission" date="2021-10" db="EMBL/GenBank/DDBJ databases">
        <authorList>
            <person name="Piombo E."/>
        </authorList>
    </citation>
    <scope>NUCLEOTIDE SEQUENCE</scope>
</reference>
<reference evidence="1" key="1">
    <citation type="submission" date="2020-04" db="EMBL/GenBank/DDBJ databases">
        <authorList>
            <person name="Broberg M."/>
        </authorList>
    </citation>
    <scope>NUCLEOTIDE SEQUENCE</scope>
</reference>
<dbReference type="Proteomes" id="UP000836387">
    <property type="component" value="Unassembled WGS sequence"/>
</dbReference>
<protein>
    <submittedName>
        <fullName evidence="1">Uncharacterized protein</fullName>
    </submittedName>
</protein>
<keyword evidence="2" id="KW-1185">Reference proteome</keyword>
<proteinExistence type="predicted"/>
<organism evidence="1 2">
    <name type="scientific">Clonostachys rosea f. rosea IK726</name>
    <dbReference type="NCBI Taxonomy" id="1349383"/>
    <lineage>
        <taxon>Eukaryota</taxon>
        <taxon>Fungi</taxon>
        <taxon>Dikarya</taxon>
        <taxon>Ascomycota</taxon>
        <taxon>Pezizomycotina</taxon>
        <taxon>Sordariomycetes</taxon>
        <taxon>Hypocreomycetidae</taxon>
        <taxon>Hypocreales</taxon>
        <taxon>Bionectriaceae</taxon>
        <taxon>Clonostachys</taxon>
    </lineage>
</organism>
<comment type="caution">
    <text evidence="1">The sequence shown here is derived from an EMBL/GenBank/DDBJ whole genome shotgun (WGS) entry which is preliminary data.</text>
</comment>